<organism evidence="1 2">
    <name type="scientific">Porphyridium purpureum</name>
    <name type="common">Red alga</name>
    <name type="synonym">Porphyridium cruentum</name>
    <dbReference type="NCBI Taxonomy" id="35688"/>
    <lineage>
        <taxon>Eukaryota</taxon>
        <taxon>Rhodophyta</taxon>
        <taxon>Bangiophyceae</taxon>
        <taxon>Porphyridiales</taxon>
        <taxon>Porphyridiaceae</taxon>
        <taxon>Porphyridium</taxon>
    </lineage>
</organism>
<dbReference type="Proteomes" id="UP000324585">
    <property type="component" value="Unassembled WGS sequence"/>
</dbReference>
<reference evidence="2" key="1">
    <citation type="journal article" date="2019" name="Nat. Commun.">
        <title>Expansion of phycobilisome linker gene families in mesophilic red algae.</title>
        <authorList>
            <person name="Lee J."/>
            <person name="Kim D."/>
            <person name="Bhattacharya D."/>
            <person name="Yoon H.S."/>
        </authorList>
    </citation>
    <scope>NUCLEOTIDE SEQUENCE [LARGE SCALE GENOMIC DNA]</scope>
    <source>
        <strain evidence="2">CCMP 1328</strain>
    </source>
</reference>
<dbReference type="OrthoDB" id="40334at2759"/>
<evidence type="ECO:0000313" key="1">
    <source>
        <dbReference type="EMBL" id="KAA8496348.1"/>
    </source>
</evidence>
<gene>
    <name evidence="1" type="ORF">FVE85_0077</name>
</gene>
<sequence>MGFVGVRAVGACRAVSNGGGIGGARRGVRACSAVRMGARAPGGAEFAVPETVMQRVRETAVLDVAGQAVQMRTALECAKADLGACDRMLASSLPKLNALNTGLVAVSIAVPEKLQMLANGVPFPSDILYGDPDRAVYTELGFVDSFKKANSWDYWNRMRSKDWSKLRTTVQNYAPIALNRGMTWKQVSMQGGTLILNESLQCLAFEPSQAPGDHPSANEVLQLVETTLERPS</sequence>
<name>A0A5J4YZ05_PORPP</name>
<evidence type="ECO:0000313" key="2">
    <source>
        <dbReference type="Proteomes" id="UP000324585"/>
    </source>
</evidence>
<keyword evidence="2" id="KW-1185">Reference proteome</keyword>
<dbReference type="InterPro" id="IPR032801">
    <property type="entry name" value="PXL2A/B/C"/>
</dbReference>
<accession>A0A5J4YZ05</accession>
<dbReference type="AlphaFoldDB" id="A0A5J4YZ05"/>
<dbReference type="EMBL" id="VRMN01000002">
    <property type="protein sequence ID" value="KAA8496348.1"/>
    <property type="molecule type" value="Genomic_DNA"/>
</dbReference>
<proteinExistence type="predicted"/>
<protein>
    <submittedName>
        <fullName evidence="1">Uncharacterized protein</fullName>
    </submittedName>
</protein>
<dbReference type="Pfam" id="PF13911">
    <property type="entry name" value="AhpC-TSA_2"/>
    <property type="match status" value="1"/>
</dbReference>
<comment type="caution">
    <text evidence="1">The sequence shown here is derived from an EMBL/GenBank/DDBJ whole genome shotgun (WGS) entry which is preliminary data.</text>
</comment>